<feature type="domain" description="BIG2" evidence="2">
    <location>
        <begin position="218"/>
        <end position="298"/>
    </location>
</feature>
<reference evidence="3" key="1">
    <citation type="submission" date="2021-05" db="EMBL/GenBank/DDBJ databases">
        <title>Energy efficiency and biological interactions define the core microbiome of deep oligotrophic groundwater.</title>
        <authorList>
            <person name="Mehrshad M."/>
            <person name="Lopez-Fernandez M."/>
            <person name="Bell E."/>
            <person name="Bernier-Latmani R."/>
            <person name="Bertilsson S."/>
            <person name="Dopson M."/>
        </authorList>
    </citation>
    <scope>NUCLEOTIDE SEQUENCE</scope>
    <source>
        <strain evidence="3">Modern_marine.mb.64</strain>
    </source>
</reference>
<evidence type="ECO:0000313" key="4">
    <source>
        <dbReference type="Proteomes" id="UP000777784"/>
    </source>
</evidence>
<dbReference type="InterPro" id="IPR003343">
    <property type="entry name" value="Big_2"/>
</dbReference>
<sequence>MFKNRSFRKMLPLFAFLVYILPALLGGCGRDKATQPDEHSGGPTVTITHPTDNSTVSGNVTVTADATNAGMVRFYIESTEIGNDATSPYAIMWNTANTSNGSHTLKAKAEGSNATAENEITVIVNNMTGEIAVAVQPATAVVQLGATRQFTAIVTGTTNTGVTWSVDSGSSFGTINASGLYTAPAALPNPATAVVRATSAADPSKSGTAQITLTETGGEISVSITPPTATVTLGQTQQFSAQVTGTTDTGVTWSVDSGSSFGSVNASGLYTAPAALPNPATAVVRATSTADPSKSGTAQVTLQSSGGVPTEEKELIQEIFDTAYSSNELTEESISLAAQAVWGATELNGGSPTFTGTLTQSAPNSEDFTYSPTPNDRLIVLFSGSPAIEFVFTQFDGYVDGTWEDFLDEHELDFTVFIQDQMNFRIQSEKGSVGYGHWQWQRRSTGSVVYNDETLQIDIVDEGDQTSSVDSGWAESELTTGTTGTVTSPTASITVNQSYWSHLIHNSGDAVEIRNFIFRNGNTASFNGSNYQFVGEEAGRPASVRWEAYTHFGSGGPDSTWLNTVSEPDYWLYEGGLLKDGAVYGLLQFTGPVISGTWGPDLELHTAEGDILLHSLINMP</sequence>
<dbReference type="SMART" id="SM00635">
    <property type="entry name" value="BID_2"/>
    <property type="match status" value="2"/>
</dbReference>
<evidence type="ECO:0000313" key="3">
    <source>
        <dbReference type="EMBL" id="MBU2691482.1"/>
    </source>
</evidence>
<dbReference type="AlphaFoldDB" id="A0A948RYK3"/>
<evidence type="ECO:0000259" key="2">
    <source>
        <dbReference type="SMART" id="SM00635"/>
    </source>
</evidence>
<dbReference type="Pfam" id="PF17957">
    <property type="entry name" value="Big_7"/>
    <property type="match status" value="1"/>
</dbReference>
<feature type="compositionally biased region" description="Polar residues" evidence="1">
    <location>
        <begin position="286"/>
        <end position="307"/>
    </location>
</feature>
<accession>A0A948RYK3</accession>
<dbReference type="EMBL" id="JAHJDP010000065">
    <property type="protein sequence ID" value="MBU2691482.1"/>
    <property type="molecule type" value="Genomic_DNA"/>
</dbReference>
<gene>
    <name evidence="3" type="ORF">KJ970_11195</name>
</gene>
<feature type="compositionally biased region" description="Polar residues" evidence="1">
    <location>
        <begin position="43"/>
        <end position="58"/>
    </location>
</feature>
<feature type="region of interest" description="Disordered" evidence="1">
    <location>
        <begin position="466"/>
        <end position="486"/>
    </location>
</feature>
<proteinExistence type="predicted"/>
<dbReference type="Gene3D" id="2.60.40.10">
    <property type="entry name" value="Immunoglobulins"/>
    <property type="match status" value="1"/>
</dbReference>
<feature type="domain" description="BIG2" evidence="2">
    <location>
        <begin position="129"/>
        <end position="209"/>
    </location>
</feature>
<evidence type="ECO:0000256" key="1">
    <source>
        <dbReference type="SAM" id="MobiDB-lite"/>
    </source>
</evidence>
<dbReference type="Gene3D" id="2.60.40.1080">
    <property type="match status" value="2"/>
</dbReference>
<dbReference type="Proteomes" id="UP000777784">
    <property type="component" value="Unassembled WGS sequence"/>
</dbReference>
<dbReference type="PROSITE" id="PS51257">
    <property type="entry name" value="PROKAR_LIPOPROTEIN"/>
    <property type="match status" value="1"/>
</dbReference>
<feature type="region of interest" description="Disordered" evidence="1">
    <location>
        <begin position="32"/>
        <end position="58"/>
    </location>
</feature>
<name>A0A948RYK3_UNCEI</name>
<feature type="region of interest" description="Disordered" evidence="1">
    <location>
        <begin position="286"/>
        <end position="309"/>
    </location>
</feature>
<comment type="caution">
    <text evidence="3">The sequence shown here is derived from an EMBL/GenBank/DDBJ whole genome shotgun (WGS) entry which is preliminary data.</text>
</comment>
<dbReference type="InterPro" id="IPR013783">
    <property type="entry name" value="Ig-like_fold"/>
</dbReference>
<protein>
    <submittedName>
        <fullName evidence="3">Ig-like domain-containing protein</fullName>
    </submittedName>
</protein>
<organism evidence="3 4">
    <name type="scientific">Eiseniibacteriota bacterium</name>
    <dbReference type="NCBI Taxonomy" id="2212470"/>
    <lineage>
        <taxon>Bacteria</taxon>
        <taxon>Candidatus Eiseniibacteriota</taxon>
    </lineage>
</organism>